<evidence type="ECO:0000313" key="3">
    <source>
        <dbReference type="Proteomes" id="UP000316343"/>
    </source>
</evidence>
<proteinExistence type="predicted"/>
<name>A0A547PBU2_9SPHN</name>
<keyword evidence="3" id="KW-1185">Reference proteome</keyword>
<dbReference type="EMBL" id="VHJK01000001">
    <property type="protein sequence ID" value="TRD11599.1"/>
    <property type="molecule type" value="Genomic_DNA"/>
</dbReference>
<dbReference type="AlphaFoldDB" id="A0A547PBU2"/>
<dbReference type="OrthoDB" id="7433570at2"/>
<sequence length="160" mass="16423">MREFEKSAHVTSFSFGFACLLAAGCLHAPLAAQPSATDDIEHKGTIIVLRDVPYGNALHRPAQAEPLRVRTGPDAIILASVARGLEPLTNDQQASIFGSTQESVVARTFSSLGDLRNTETALGAGISQQRGGGSSGAISSAIAQIPSVGAIVRNATGGGQ</sequence>
<feature type="chain" id="PRO_5021719200" description="TonB-dependent receptor plug domain-containing protein" evidence="1">
    <location>
        <begin position="29"/>
        <end position="160"/>
    </location>
</feature>
<evidence type="ECO:0000313" key="2">
    <source>
        <dbReference type="EMBL" id="TRD11599.1"/>
    </source>
</evidence>
<protein>
    <recommendedName>
        <fullName evidence="4">TonB-dependent receptor plug domain-containing protein</fullName>
    </recommendedName>
</protein>
<dbReference type="PROSITE" id="PS51257">
    <property type="entry name" value="PROKAR_LIPOPROTEIN"/>
    <property type="match status" value="1"/>
</dbReference>
<keyword evidence="1" id="KW-0732">Signal</keyword>
<dbReference type="Proteomes" id="UP000316343">
    <property type="component" value="Unassembled WGS sequence"/>
</dbReference>
<evidence type="ECO:0000256" key="1">
    <source>
        <dbReference type="SAM" id="SignalP"/>
    </source>
</evidence>
<gene>
    <name evidence="2" type="ORF">FGU71_06800</name>
</gene>
<accession>A0A547PBU2</accession>
<reference evidence="2 3" key="1">
    <citation type="submission" date="2019-06" db="EMBL/GenBank/DDBJ databases">
        <title>Erythrobacter insulae sp. nov., isolated from a tidal flat.</title>
        <authorList>
            <person name="Yoon J.-H."/>
        </authorList>
    </citation>
    <scope>NUCLEOTIDE SEQUENCE [LARGE SCALE GENOMIC DNA]</scope>
    <source>
        <strain evidence="2 3">JBTF-M21</strain>
    </source>
</reference>
<evidence type="ECO:0008006" key="4">
    <source>
        <dbReference type="Google" id="ProtNLM"/>
    </source>
</evidence>
<comment type="caution">
    <text evidence="2">The sequence shown here is derived from an EMBL/GenBank/DDBJ whole genome shotgun (WGS) entry which is preliminary data.</text>
</comment>
<dbReference type="RefSeq" id="WP_142787873.1">
    <property type="nucleotide sequence ID" value="NZ_VHJK01000001.1"/>
</dbReference>
<organism evidence="2 3">
    <name type="scientific">Erythrobacter insulae</name>
    <dbReference type="NCBI Taxonomy" id="2584124"/>
    <lineage>
        <taxon>Bacteria</taxon>
        <taxon>Pseudomonadati</taxon>
        <taxon>Pseudomonadota</taxon>
        <taxon>Alphaproteobacteria</taxon>
        <taxon>Sphingomonadales</taxon>
        <taxon>Erythrobacteraceae</taxon>
        <taxon>Erythrobacter/Porphyrobacter group</taxon>
        <taxon>Erythrobacter</taxon>
    </lineage>
</organism>
<feature type="signal peptide" evidence="1">
    <location>
        <begin position="1"/>
        <end position="28"/>
    </location>
</feature>